<evidence type="ECO:0000313" key="1">
    <source>
        <dbReference type="EMBL" id="KWN22024.1"/>
    </source>
</evidence>
<organism evidence="1 2">
    <name type="scientific">Burkholderia territorii</name>
    <dbReference type="NCBI Taxonomy" id="1503055"/>
    <lineage>
        <taxon>Bacteria</taxon>
        <taxon>Pseudomonadati</taxon>
        <taxon>Pseudomonadota</taxon>
        <taxon>Betaproteobacteria</taxon>
        <taxon>Burkholderiales</taxon>
        <taxon>Burkholderiaceae</taxon>
        <taxon>Burkholderia</taxon>
        <taxon>Burkholderia cepacia complex</taxon>
    </lineage>
</organism>
<protein>
    <submittedName>
        <fullName evidence="1">Uncharacterized protein</fullName>
    </submittedName>
</protein>
<sequence length="100" mass="10225">MIFRNYLYIFCAPGMDATVTCVDLHGSNGFLTQIIGVASTAEASAAAVAGVTRGAQVVELCGAFGPDEISQVKAAVGDGVPVGAVTFALDQLDALNRIFS</sequence>
<evidence type="ECO:0000313" key="2">
    <source>
        <dbReference type="Proteomes" id="UP000068016"/>
    </source>
</evidence>
<comment type="caution">
    <text evidence="1">The sequence shown here is derived from an EMBL/GenBank/DDBJ whole genome shotgun (WGS) entry which is preliminary data.</text>
</comment>
<dbReference type="InterPro" id="IPR045441">
    <property type="entry name" value="DUF6506"/>
</dbReference>
<gene>
    <name evidence="1" type="ORF">WT83_04965</name>
</gene>
<dbReference type="AlphaFoldDB" id="A0A125K934"/>
<proteinExistence type="predicted"/>
<accession>A0A125K934</accession>
<dbReference type="Proteomes" id="UP000068016">
    <property type="component" value="Unassembled WGS sequence"/>
</dbReference>
<reference evidence="1 2" key="1">
    <citation type="submission" date="2015-11" db="EMBL/GenBank/DDBJ databases">
        <title>Expanding the genomic diversity of Burkholderia species for the development of highly accurate diagnostics.</title>
        <authorList>
            <person name="Sahl J."/>
            <person name="Keim P."/>
            <person name="Wagner D."/>
        </authorList>
    </citation>
    <scope>NUCLEOTIDE SEQUENCE [LARGE SCALE GENOMIC DNA]</scope>
    <source>
        <strain evidence="1 2">MSMB793WGS</strain>
    </source>
</reference>
<dbReference type="EMBL" id="LPLZ01000017">
    <property type="protein sequence ID" value="KWN22024.1"/>
    <property type="molecule type" value="Genomic_DNA"/>
</dbReference>
<dbReference type="Pfam" id="PF20116">
    <property type="entry name" value="DUF6506"/>
    <property type="match status" value="1"/>
</dbReference>
<name>A0A125K934_9BURK</name>